<evidence type="ECO:0000256" key="2">
    <source>
        <dbReference type="ARBA" id="ARBA00022448"/>
    </source>
</evidence>
<comment type="subcellular location">
    <subcellularLocation>
        <location evidence="1 11">Cell outer membrane</location>
        <topology evidence="1 11">Multi-pass membrane protein</topology>
    </subcellularLocation>
</comment>
<keyword evidence="8 12" id="KW-0798">TonB box</keyword>
<sequence length="745" mass="83356">MIIKLPTFIACSLCSTTVFAQENFLEIIEVTSQFKKENVQKVAISTSVINYEQFIEQDINNATDLANITPGMSFTSFAPGQGNMSIRGILSSEDGAGMDSSVAIFIDGLYQGRMAHLNTELYEIERIEVLRGPQGTVFGRNAIGGAINIITKKPEDEFAANVSTTVGSYNTLRYNGTITGPINEYMQGKISFSHREHDGFTENILLNEENQNEDSDIFRAQLSINEANYQWYFSYEKSTDDQNDMGRTPIVNGNFDYVSTWQALGGKPYSATSPISGFSLRESESITIQNDIELANGKITTIVGWRDNLSDWEMASVGAPLAGNYDLNNGILGADVNDDIYENVKQYSIESRWLTQINPSLDFTLGLFYLQEKTDRLEQYKLDFNSLDTGQNTLGNELSSQKNKTQSAAIYAQTQWQFMPKWQLILGGRYSHDKKNAEFLTINCGHQDNALAIDSPYCSSGQGSLNILQETFNTKVDKTWSDFSPKLAIQYSPNKNMMTYASISKGYKSGGFPGSPGLENISLQSVDPEKAISYELGIKSDWLKQRLRVNSSAFYTDYKNLQVTWFGPSTLNPSFGSFVSTNIDKSKITGADIDVQYVVNDFVSLSGNYGYLETKVNDFIIPTFNGELDLSGSSLRQSPKHKAFISADIDYPLADASRLLFNITYQYTDEQLGDYLNQQVVMPKTNLTNARLTWRSEDEKYQWILWAENLSDQQYIAHSYVLGPGIIGVWGSPRTVGLTFSIKFE</sequence>
<dbReference type="PANTHER" id="PTHR32552:SF81">
    <property type="entry name" value="TONB-DEPENDENT OUTER MEMBRANE RECEPTOR"/>
    <property type="match status" value="1"/>
</dbReference>
<evidence type="ECO:0000313" key="17">
    <source>
        <dbReference type="Proteomes" id="UP001266357"/>
    </source>
</evidence>
<dbReference type="InterPro" id="IPR039426">
    <property type="entry name" value="TonB-dep_rcpt-like"/>
</dbReference>
<reference evidence="16 17" key="1">
    <citation type="submission" date="2023-09" db="EMBL/GenBank/DDBJ databases">
        <authorList>
            <person name="Rey-Velasco X."/>
        </authorList>
    </citation>
    <scope>NUCLEOTIDE SEQUENCE [LARGE SCALE GENOMIC DNA]</scope>
    <source>
        <strain evidence="16 17">W431</strain>
    </source>
</reference>
<dbReference type="PROSITE" id="PS52016">
    <property type="entry name" value="TONB_DEPENDENT_REC_3"/>
    <property type="match status" value="1"/>
</dbReference>
<evidence type="ECO:0000256" key="1">
    <source>
        <dbReference type="ARBA" id="ARBA00004571"/>
    </source>
</evidence>
<evidence type="ECO:0000256" key="12">
    <source>
        <dbReference type="RuleBase" id="RU003357"/>
    </source>
</evidence>
<dbReference type="Proteomes" id="UP001266357">
    <property type="component" value="Unassembled WGS sequence"/>
</dbReference>
<dbReference type="Pfam" id="PF07715">
    <property type="entry name" value="Plug"/>
    <property type="match status" value="1"/>
</dbReference>
<protein>
    <submittedName>
        <fullName evidence="16">TonB-dependent receptor</fullName>
    </submittedName>
</protein>
<evidence type="ECO:0000256" key="10">
    <source>
        <dbReference type="ARBA" id="ARBA00023237"/>
    </source>
</evidence>
<keyword evidence="5 11" id="KW-0812">Transmembrane</keyword>
<feature type="signal peptide" evidence="13">
    <location>
        <begin position="1"/>
        <end position="20"/>
    </location>
</feature>
<keyword evidence="17" id="KW-1185">Reference proteome</keyword>
<keyword evidence="9 11" id="KW-0472">Membrane</keyword>
<evidence type="ECO:0000256" key="11">
    <source>
        <dbReference type="PROSITE-ProRule" id="PRU01360"/>
    </source>
</evidence>
<keyword evidence="2 11" id="KW-0813">Transport</keyword>
<dbReference type="CDD" id="cd01347">
    <property type="entry name" value="ligand_gated_channel"/>
    <property type="match status" value="1"/>
</dbReference>
<dbReference type="Pfam" id="PF00593">
    <property type="entry name" value="TonB_dep_Rec_b-barrel"/>
    <property type="match status" value="1"/>
</dbReference>
<evidence type="ECO:0000256" key="9">
    <source>
        <dbReference type="ARBA" id="ARBA00023136"/>
    </source>
</evidence>
<evidence type="ECO:0000313" key="16">
    <source>
        <dbReference type="EMBL" id="MDT0602030.1"/>
    </source>
</evidence>
<keyword evidence="4" id="KW-0410">Iron transport</keyword>
<name>A0ABU2ZWV9_9GAMM</name>
<keyword evidence="13" id="KW-0732">Signal</keyword>
<feature type="chain" id="PRO_5045135471" evidence="13">
    <location>
        <begin position="21"/>
        <end position="745"/>
    </location>
</feature>
<keyword evidence="16" id="KW-0675">Receptor</keyword>
<evidence type="ECO:0000256" key="6">
    <source>
        <dbReference type="ARBA" id="ARBA00023004"/>
    </source>
</evidence>
<evidence type="ECO:0000256" key="8">
    <source>
        <dbReference type="ARBA" id="ARBA00023077"/>
    </source>
</evidence>
<evidence type="ECO:0000256" key="5">
    <source>
        <dbReference type="ARBA" id="ARBA00022692"/>
    </source>
</evidence>
<dbReference type="InterPro" id="IPR000531">
    <property type="entry name" value="Beta-barrel_TonB"/>
</dbReference>
<keyword evidence="10 11" id="KW-0998">Cell outer membrane</keyword>
<dbReference type="InterPro" id="IPR036942">
    <property type="entry name" value="Beta-barrel_TonB_sf"/>
</dbReference>
<dbReference type="Gene3D" id="2.40.170.20">
    <property type="entry name" value="TonB-dependent receptor, beta-barrel domain"/>
    <property type="match status" value="1"/>
</dbReference>
<evidence type="ECO:0000259" key="15">
    <source>
        <dbReference type="Pfam" id="PF07715"/>
    </source>
</evidence>
<proteinExistence type="inferred from homology"/>
<dbReference type="SUPFAM" id="SSF56935">
    <property type="entry name" value="Porins"/>
    <property type="match status" value="1"/>
</dbReference>
<dbReference type="EMBL" id="JAVRIF010000001">
    <property type="protein sequence ID" value="MDT0602030.1"/>
    <property type="molecule type" value="Genomic_DNA"/>
</dbReference>
<organism evidence="16 17">
    <name type="scientific">Thalassotalea castellviae</name>
    <dbReference type="NCBI Taxonomy" id="3075612"/>
    <lineage>
        <taxon>Bacteria</taxon>
        <taxon>Pseudomonadati</taxon>
        <taxon>Pseudomonadota</taxon>
        <taxon>Gammaproteobacteria</taxon>
        <taxon>Alteromonadales</taxon>
        <taxon>Colwelliaceae</taxon>
        <taxon>Thalassotalea</taxon>
    </lineage>
</organism>
<evidence type="ECO:0000256" key="3">
    <source>
        <dbReference type="ARBA" id="ARBA00022452"/>
    </source>
</evidence>
<feature type="domain" description="TonB-dependent receptor-like beta-barrel" evidence="14">
    <location>
        <begin position="241"/>
        <end position="710"/>
    </location>
</feature>
<evidence type="ECO:0000256" key="7">
    <source>
        <dbReference type="ARBA" id="ARBA00023065"/>
    </source>
</evidence>
<evidence type="ECO:0000259" key="14">
    <source>
        <dbReference type="Pfam" id="PF00593"/>
    </source>
</evidence>
<dbReference type="RefSeq" id="WP_311575478.1">
    <property type="nucleotide sequence ID" value="NZ_JAVRIF010000001.1"/>
</dbReference>
<comment type="similarity">
    <text evidence="11 12">Belongs to the TonB-dependent receptor family.</text>
</comment>
<evidence type="ECO:0000256" key="4">
    <source>
        <dbReference type="ARBA" id="ARBA00022496"/>
    </source>
</evidence>
<dbReference type="PANTHER" id="PTHR32552">
    <property type="entry name" value="FERRICHROME IRON RECEPTOR-RELATED"/>
    <property type="match status" value="1"/>
</dbReference>
<evidence type="ECO:0000256" key="13">
    <source>
        <dbReference type="SAM" id="SignalP"/>
    </source>
</evidence>
<keyword evidence="3 11" id="KW-1134">Transmembrane beta strand</keyword>
<feature type="domain" description="TonB-dependent receptor plug" evidence="15">
    <location>
        <begin position="39"/>
        <end position="146"/>
    </location>
</feature>
<keyword evidence="7" id="KW-0406">Ion transport</keyword>
<comment type="caution">
    <text evidence="16">The sequence shown here is derived from an EMBL/GenBank/DDBJ whole genome shotgun (WGS) entry which is preliminary data.</text>
</comment>
<gene>
    <name evidence="16" type="ORF">RM573_00285</name>
</gene>
<keyword evidence="6" id="KW-0408">Iron</keyword>
<dbReference type="InterPro" id="IPR012910">
    <property type="entry name" value="Plug_dom"/>
</dbReference>
<accession>A0ABU2ZWV9</accession>